<feature type="domain" description="SHOCT" evidence="1">
    <location>
        <begin position="250"/>
        <end position="275"/>
    </location>
</feature>
<feature type="domain" description="DUF4429" evidence="2">
    <location>
        <begin position="137"/>
        <end position="223"/>
    </location>
</feature>
<dbReference type="RefSeq" id="WP_013131018.1">
    <property type="nucleotide sequence ID" value="NC_014165.1"/>
</dbReference>
<dbReference type="HOGENOM" id="CLU_082127_0_0_11"/>
<dbReference type="STRING" id="469371.Tbis_0760"/>
<gene>
    <name evidence="3" type="ordered locus">Tbis_0760</name>
</gene>
<dbReference type="InterPro" id="IPR018649">
    <property type="entry name" value="SHOCT"/>
</dbReference>
<feature type="domain" description="DUF4429" evidence="2">
    <location>
        <begin position="11"/>
        <end position="103"/>
    </location>
</feature>
<name>D6Y6B3_THEBD</name>
<organism evidence="3 4">
    <name type="scientific">Thermobispora bispora (strain ATCC 19993 / DSM 43833 / CBS 139.67 / JCM 10125 / KCTC 9307 / NBRC 14880 / R51)</name>
    <dbReference type="NCBI Taxonomy" id="469371"/>
    <lineage>
        <taxon>Bacteria</taxon>
        <taxon>Bacillati</taxon>
        <taxon>Actinomycetota</taxon>
        <taxon>Actinomycetes</taxon>
        <taxon>Streptosporangiales</taxon>
        <taxon>Streptosporangiaceae</taxon>
        <taxon>Thermobispora</taxon>
    </lineage>
</organism>
<proteinExistence type="predicted"/>
<dbReference type="eggNOG" id="ENOG502ZA0Y">
    <property type="taxonomic scope" value="Bacteria"/>
</dbReference>
<protein>
    <recommendedName>
        <fullName evidence="5">DUF4429 domain-containing protein</fullName>
    </recommendedName>
</protein>
<dbReference type="Pfam" id="PF09851">
    <property type="entry name" value="SHOCT"/>
    <property type="match status" value="1"/>
</dbReference>
<evidence type="ECO:0008006" key="5">
    <source>
        <dbReference type="Google" id="ProtNLM"/>
    </source>
</evidence>
<keyword evidence="4" id="KW-1185">Reference proteome</keyword>
<accession>D6Y6B3</accession>
<dbReference type="Proteomes" id="UP000006640">
    <property type="component" value="Chromosome"/>
</dbReference>
<dbReference type="Pfam" id="PF14472">
    <property type="entry name" value="DUF4429"/>
    <property type="match status" value="2"/>
</dbReference>
<evidence type="ECO:0000313" key="4">
    <source>
        <dbReference type="Proteomes" id="UP000006640"/>
    </source>
</evidence>
<evidence type="ECO:0000313" key="3">
    <source>
        <dbReference type="EMBL" id="ADG87485.1"/>
    </source>
</evidence>
<dbReference type="InterPro" id="IPR027860">
    <property type="entry name" value="DUF4429"/>
</dbReference>
<reference evidence="3 4" key="1">
    <citation type="submission" date="2010-01" db="EMBL/GenBank/DDBJ databases">
        <title>The complete genome of Thermobispora bispora DSM 43833.</title>
        <authorList>
            <consortium name="US DOE Joint Genome Institute (JGI-PGF)"/>
            <person name="Lucas S."/>
            <person name="Copeland A."/>
            <person name="Lapidus A."/>
            <person name="Glavina del Rio T."/>
            <person name="Dalin E."/>
            <person name="Tice H."/>
            <person name="Bruce D."/>
            <person name="Goodwin L."/>
            <person name="Pitluck S."/>
            <person name="Kyrpides N."/>
            <person name="Mavromatis K."/>
            <person name="Ivanova N."/>
            <person name="Mikhailova N."/>
            <person name="Chertkov O."/>
            <person name="Brettin T."/>
            <person name="Detter J.C."/>
            <person name="Han C."/>
            <person name="Larimer F."/>
            <person name="Land M."/>
            <person name="Hauser L."/>
            <person name="Markowitz V."/>
            <person name="Cheng J.-F."/>
            <person name="Hugenholtz P."/>
            <person name="Woyke T."/>
            <person name="Wu D."/>
            <person name="Jando M."/>
            <person name="Schneider S."/>
            <person name="Klenk H.-P."/>
            <person name="Eisen J.A."/>
        </authorList>
    </citation>
    <scope>NUCLEOTIDE SEQUENCE [LARGE SCALE GENOMIC DNA]</scope>
    <source>
        <strain evidence="4">ATCC 19993 / DSM 43833 / CBS 139.67 / JCM 10125 / KCTC 9307 / NBRC 14880 / R51</strain>
    </source>
</reference>
<dbReference type="OrthoDB" id="3698908at2"/>
<dbReference type="AlphaFoldDB" id="D6Y6B3"/>
<dbReference type="KEGG" id="tbi:Tbis_0760"/>
<dbReference type="EMBL" id="CP001874">
    <property type="protein sequence ID" value="ADG87485.1"/>
    <property type="molecule type" value="Genomic_DNA"/>
</dbReference>
<sequence length="283" mass="30045">MAEISVPDGSWSFDGDVLRIVPGGGAHEVRRAVGGLEIPLAAIAGAAFEPARKGGHLRVWLRRGADPLTDVARGGLTGAADPYRLAVPRESTGVAEYLADEIRDMLRLAQVPAGPCDEFLLPGPDVPITASAGDGTVTFDGDVIRIEWNSFARTAKRAVGPQEFSLSELTGVVWTPMTGLGYGSLRFRVRSARATAAPEEDPHCVAWGIQRYGGTTVLVAAAVYARLRGRTAPPALPEGTGGGKEDLVTRLVRLAELHRSGALTDEEFQMAKRLVLREAAEEA</sequence>
<evidence type="ECO:0000259" key="1">
    <source>
        <dbReference type="Pfam" id="PF09851"/>
    </source>
</evidence>
<evidence type="ECO:0000259" key="2">
    <source>
        <dbReference type="Pfam" id="PF14472"/>
    </source>
</evidence>